<organism evidence="2 3">
    <name type="scientific">Luteipulveratus halotolerans</name>
    <dbReference type="NCBI Taxonomy" id="1631356"/>
    <lineage>
        <taxon>Bacteria</taxon>
        <taxon>Bacillati</taxon>
        <taxon>Actinomycetota</taxon>
        <taxon>Actinomycetes</taxon>
        <taxon>Micrococcales</taxon>
        <taxon>Dermacoccaceae</taxon>
        <taxon>Luteipulveratus</taxon>
    </lineage>
</organism>
<evidence type="ECO:0000313" key="3">
    <source>
        <dbReference type="Proteomes" id="UP000037397"/>
    </source>
</evidence>
<evidence type="ECO:0000313" key="2">
    <source>
        <dbReference type="EMBL" id="KNX38059.1"/>
    </source>
</evidence>
<keyword evidence="3" id="KW-1185">Reference proteome</keyword>
<dbReference type="EMBL" id="LAIR01000002">
    <property type="protein sequence ID" value="KNX38059.1"/>
    <property type="molecule type" value="Genomic_DNA"/>
</dbReference>
<dbReference type="RefSeq" id="WP_050670471.1">
    <property type="nucleotide sequence ID" value="NZ_LAIR01000002.1"/>
</dbReference>
<accession>A0A0L6CK04</accession>
<feature type="compositionally biased region" description="Acidic residues" evidence="1">
    <location>
        <begin position="154"/>
        <end position="166"/>
    </location>
</feature>
<dbReference type="OrthoDB" id="9977464at2"/>
<dbReference type="Proteomes" id="UP000037397">
    <property type="component" value="Unassembled WGS sequence"/>
</dbReference>
<feature type="region of interest" description="Disordered" evidence="1">
    <location>
        <begin position="130"/>
        <end position="166"/>
    </location>
</feature>
<dbReference type="PATRIC" id="fig|1631356.3.peg.2827"/>
<protein>
    <submittedName>
        <fullName evidence="2">Uncharacterized protein</fullName>
    </submittedName>
</protein>
<dbReference type="AlphaFoldDB" id="A0A0L6CK04"/>
<sequence>MDMNQTDRERIAQRVKDQRTAKYGTKSGAYQAAGLNAATWDRIESGQSVREDRLVAALKTLWPDSGGNWRKVPGALSIGEGPVFSGQYSDPGYINNVENWVSELQDRIEALEAEVYGKAGSGRAEERLSDLRVAANEGGQTEQNRRARQAEADAAGEENQDPGDEM</sequence>
<evidence type="ECO:0000256" key="1">
    <source>
        <dbReference type="SAM" id="MobiDB-lite"/>
    </source>
</evidence>
<reference evidence="3" key="1">
    <citation type="submission" date="2015-03" db="EMBL/GenBank/DDBJ databases">
        <title>Luteipulveratus halotolerans sp. nov., a novel actinobacterium (Dermacoccaceae) from Sarawak, Malaysia.</title>
        <authorList>
            <person name="Juboi H."/>
            <person name="Basik A."/>
            <person name="Shamsul S.S."/>
            <person name="Arnold P."/>
            <person name="Schmitt E.K."/>
            <person name="Sanglier J.-J."/>
            <person name="Yeo T."/>
        </authorList>
    </citation>
    <scope>NUCLEOTIDE SEQUENCE [LARGE SCALE GENOMIC DNA]</scope>
    <source>
        <strain evidence="3">C296001</strain>
    </source>
</reference>
<gene>
    <name evidence="2" type="ORF">VV01_14375</name>
</gene>
<proteinExistence type="predicted"/>
<name>A0A0L6CK04_9MICO</name>
<comment type="caution">
    <text evidence="2">The sequence shown here is derived from an EMBL/GenBank/DDBJ whole genome shotgun (WGS) entry which is preliminary data.</text>
</comment>
<dbReference type="STRING" id="1631356.VV01_14375"/>